<gene>
    <name evidence="2" type="ORF">B0H15DRAFT_65805</name>
</gene>
<feature type="compositionally biased region" description="Low complexity" evidence="1">
    <location>
        <begin position="92"/>
        <end position="101"/>
    </location>
</feature>
<protein>
    <submittedName>
        <fullName evidence="2">Uncharacterized protein</fullName>
    </submittedName>
</protein>
<accession>A0AAD6TMY4</accession>
<evidence type="ECO:0000256" key="1">
    <source>
        <dbReference type="SAM" id="MobiDB-lite"/>
    </source>
</evidence>
<feature type="compositionally biased region" description="Basic residues" evidence="1">
    <location>
        <begin position="81"/>
        <end position="91"/>
    </location>
</feature>
<evidence type="ECO:0000313" key="2">
    <source>
        <dbReference type="EMBL" id="KAJ7073248.1"/>
    </source>
</evidence>
<dbReference type="AlphaFoldDB" id="A0AAD6TMY4"/>
<comment type="caution">
    <text evidence="2">The sequence shown here is derived from an EMBL/GenBank/DDBJ whole genome shotgun (WGS) entry which is preliminary data.</text>
</comment>
<proteinExistence type="predicted"/>
<reference evidence="2" key="1">
    <citation type="submission" date="2023-03" db="EMBL/GenBank/DDBJ databases">
        <title>Massive genome expansion in bonnet fungi (Mycena s.s.) driven by repeated elements and novel gene families across ecological guilds.</title>
        <authorList>
            <consortium name="Lawrence Berkeley National Laboratory"/>
            <person name="Harder C.B."/>
            <person name="Miyauchi S."/>
            <person name="Viragh M."/>
            <person name="Kuo A."/>
            <person name="Thoen E."/>
            <person name="Andreopoulos B."/>
            <person name="Lu D."/>
            <person name="Skrede I."/>
            <person name="Drula E."/>
            <person name="Henrissat B."/>
            <person name="Morin E."/>
            <person name="Kohler A."/>
            <person name="Barry K."/>
            <person name="LaButti K."/>
            <person name="Morin E."/>
            <person name="Salamov A."/>
            <person name="Lipzen A."/>
            <person name="Mereny Z."/>
            <person name="Hegedus B."/>
            <person name="Baldrian P."/>
            <person name="Stursova M."/>
            <person name="Weitz H."/>
            <person name="Taylor A."/>
            <person name="Grigoriev I.V."/>
            <person name="Nagy L.G."/>
            <person name="Martin F."/>
            <person name="Kauserud H."/>
        </authorList>
    </citation>
    <scope>NUCLEOTIDE SEQUENCE</scope>
    <source>
        <strain evidence="2">CBHHK173m</strain>
    </source>
</reference>
<evidence type="ECO:0000313" key="3">
    <source>
        <dbReference type="Proteomes" id="UP001222325"/>
    </source>
</evidence>
<dbReference type="EMBL" id="JARJCN010000119">
    <property type="protein sequence ID" value="KAJ7073248.1"/>
    <property type="molecule type" value="Genomic_DNA"/>
</dbReference>
<name>A0AAD6TMY4_9AGAR</name>
<dbReference type="Proteomes" id="UP001222325">
    <property type="component" value="Unassembled WGS sequence"/>
</dbReference>
<feature type="region of interest" description="Disordered" evidence="1">
    <location>
        <begin position="79"/>
        <end position="128"/>
    </location>
</feature>
<organism evidence="2 3">
    <name type="scientific">Mycena belliarum</name>
    <dbReference type="NCBI Taxonomy" id="1033014"/>
    <lineage>
        <taxon>Eukaryota</taxon>
        <taxon>Fungi</taxon>
        <taxon>Dikarya</taxon>
        <taxon>Basidiomycota</taxon>
        <taxon>Agaricomycotina</taxon>
        <taxon>Agaricomycetes</taxon>
        <taxon>Agaricomycetidae</taxon>
        <taxon>Agaricales</taxon>
        <taxon>Marasmiineae</taxon>
        <taxon>Mycenaceae</taxon>
        <taxon>Mycena</taxon>
    </lineage>
</organism>
<sequence length="163" mass="18196">MHRRTTSSQKLSEIPMSVRGSALLTTRSARMQGPSRRRARAGTGTRCPRTRLACRGWGACARATPGRIRIRTMRGTSLRGRATRGRLRRTRTSCSRTSPSLGGDQSNVRVRDEMGRGGRQKKPVGTDRHVGCDSCIRQGRSNIKESFSSERTWYRCKCILQSG</sequence>
<keyword evidence="3" id="KW-1185">Reference proteome</keyword>